<dbReference type="Pfam" id="PF00043">
    <property type="entry name" value="GST_C"/>
    <property type="match status" value="1"/>
</dbReference>
<feature type="compositionally biased region" description="Basic and acidic residues" evidence="4">
    <location>
        <begin position="209"/>
        <end position="225"/>
    </location>
</feature>
<dbReference type="Gene3D" id="3.30.70.1010">
    <property type="entry name" value="Translation elongation factor EF1B, gamma chain, conserved domain"/>
    <property type="match status" value="1"/>
</dbReference>
<keyword evidence="7" id="KW-1185">Reference proteome</keyword>
<feature type="domain" description="EF-1-gamma C-terminal" evidence="5">
    <location>
        <begin position="238"/>
        <end position="397"/>
    </location>
</feature>
<dbReference type="PANTHER" id="PTHR43986">
    <property type="entry name" value="ELONGATION FACTOR 1-GAMMA"/>
    <property type="match status" value="1"/>
</dbReference>
<proteinExistence type="predicted"/>
<dbReference type="InterPro" id="IPR004046">
    <property type="entry name" value="GST_C"/>
</dbReference>
<dbReference type="FunFam" id="3.30.70.1010:FF:000001">
    <property type="entry name" value="Elongation factor 1-gamma 1"/>
    <property type="match status" value="1"/>
</dbReference>
<reference evidence="8" key="2">
    <citation type="submission" date="2020-10" db="UniProtKB">
        <authorList>
            <consortium name="WormBaseParasite"/>
        </authorList>
    </citation>
    <scope>IDENTIFICATION</scope>
</reference>
<dbReference type="InterPro" id="IPR050802">
    <property type="entry name" value="EF-GSTs"/>
</dbReference>
<reference evidence="7" key="1">
    <citation type="journal article" date="2013" name="Genetics">
        <title>The draft genome and transcriptome of Panagrellus redivivus are shaped by the harsh demands of a free-living lifestyle.</title>
        <authorList>
            <person name="Srinivasan J."/>
            <person name="Dillman A.R."/>
            <person name="Macchietto M.G."/>
            <person name="Heikkinen L."/>
            <person name="Lakso M."/>
            <person name="Fracchia K.M."/>
            <person name="Antoshechkin I."/>
            <person name="Mortazavi A."/>
            <person name="Wong G."/>
            <person name="Sternberg P.W."/>
        </authorList>
    </citation>
    <scope>NUCLEOTIDE SEQUENCE [LARGE SCALE GENOMIC DNA]</scope>
    <source>
        <strain evidence="7">MT8872</strain>
    </source>
</reference>
<dbReference type="Pfam" id="PF00647">
    <property type="entry name" value="EF1G"/>
    <property type="match status" value="1"/>
</dbReference>
<dbReference type="WBParaSite" id="Pan_g10622.t1">
    <property type="protein sequence ID" value="Pan_g10622.t1"/>
    <property type="gene ID" value="Pan_g10622"/>
</dbReference>
<dbReference type="PANTHER" id="PTHR43986:SF1">
    <property type="entry name" value="ELONGATION FACTOR 1-GAMMA"/>
    <property type="match status" value="1"/>
</dbReference>
<dbReference type="Proteomes" id="UP000492821">
    <property type="component" value="Unassembled WGS sequence"/>
</dbReference>
<evidence type="ECO:0000313" key="7">
    <source>
        <dbReference type="Proteomes" id="UP000492821"/>
    </source>
</evidence>
<evidence type="ECO:0000256" key="2">
    <source>
        <dbReference type="ARBA" id="ARBA00022917"/>
    </source>
</evidence>
<dbReference type="GO" id="GO:0005634">
    <property type="term" value="C:nucleus"/>
    <property type="evidence" value="ECO:0007669"/>
    <property type="project" value="TreeGrafter"/>
</dbReference>
<sequence length="397" mass="43820">MAKIYGNAASFRTQKALVAAKLAGKEAQVAGAAAPAGKLTLNFLPAVEDGKTVLAGEDAIAAHFLGSAYTPEVAQYAVYATSILTPAVLAYVLPSVSAAKVDISAVDVARKELIAKLHQLNDALVSKTFLVAERLSYADVAVALSLLPAFQNVLATKEQEQLVNVTRYFKTIVNQAAVKAVLGEVTLATEVAKYNDAVHKKLVGAAASKKEEKKPAAKKEEKKPAAQEPAEEPAAPKFVDPLNALPAGTFDMDSWKRVYSNEDTITKAIPYFWENLDTEHYSIWYSEYKYPKELALTFMSCNLITGMFQRLEKLKKHAFGNVLLFGTDNDSTISGVWVWRGQELVFPLCPDWQVDYESYDWKKLDPKDEATKKLVNEYWAWEGDFDGKKFNQGKTFK</sequence>
<keyword evidence="2 3" id="KW-0648">Protein biosynthesis</keyword>
<evidence type="ECO:0000256" key="4">
    <source>
        <dbReference type="SAM" id="MobiDB-lite"/>
    </source>
</evidence>
<evidence type="ECO:0000256" key="3">
    <source>
        <dbReference type="PROSITE-ProRule" id="PRU00519"/>
    </source>
</evidence>
<dbReference type="InterPro" id="IPR036433">
    <property type="entry name" value="EF1B_G_C_sf"/>
</dbReference>
<protein>
    <submittedName>
        <fullName evidence="8">Elongation factor 1-gamma</fullName>
    </submittedName>
</protein>
<feature type="region of interest" description="Disordered" evidence="4">
    <location>
        <begin position="209"/>
        <end position="233"/>
    </location>
</feature>
<dbReference type="GO" id="GO:0003746">
    <property type="term" value="F:translation elongation factor activity"/>
    <property type="evidence" value="ECO:0007669"/>
    <property type="project" value="UniProtKB-UniRule"/>
</dbReference>
<evidence type="ECO:0000259" key="5">
    <source>
        <dbReference type="PROSITE" id="PS50040"/>
    </source>
</evidence>
<evidence type="ECO:0000256" key="1">
    <source>
        <dbReference type="ARBA" id="ARBA00022768"/>
    </source>
</evidence>
<dbReference type="InterPro" id="IPR001662">
    <property type="entry name" value="EF1B_G_C"/>
</dbReference>
<evidence type="ECO:0000313" key="8">
    <source>
        <dbReference type="WBParaSite" id="Pan_g10622.t1"/>
    </source>
</evidence>
<dbReference type="SUPFAM" id="SSF89942">
    <property type="entry name" value="eEF1-gamma domain"/>
    <property type="match status" value="1"/>
</dbReference>
<dbReference type="Gene3D" id="1.20.1050.10">
    <property type="match status" value="1"/>
</dbReference>
<dbReference type="SMART" id="SM01183">
    <property type="entry name" value="EF1G"/>
    <property type="match status" value="1"/>
</dbReference>
<name>A0A7E4UMQ5_PANRE</name>
<dbReference type="AlphaFoldDB" id="A0A7E4UMQ5"/>
<organism evidence="7 8">
    <name type="scientific">Panagrellus redivivus</name>
    <name type="common">Microworm</name>
    <dbReference type="NCBI Taxonomy" id="6233"/>
    <lineage>
        <taxon>Eukaryota</taxon>
        <taxon>Metazoa</taxon>
        <taxon>Ecdysozoa</taxon>
        <taxon>Nematoda</taxon>
        <taxon>Chromadorea</taxon>
        <taxon>Rhabditida</taxon>
        <taxon>Tylenchina</taxon>
        <taxon>Panagrolaimomorpha</taxon>
        <taxon>Panagrolaimoidea</taxon>
        <taxon>Panagrolaimidae</taxon>
        <taxon>Panagrellus</taxon>
    </lineage>
</organism>
<dbReference type="CDD" id="cd03181">
    <property type="entry name" value="GST_C_EF1Bgamma_like"/>
    <property type="match status" value="1"/>
</dbReference>
<dbReference type="InterPro" id="IPR036282">
    <property type="entry name" value="Glutathione-S-Trfase_C_sf"/>
</dbReference>
<dbReference type="PROSITE" id="PS50040">
    <property type="entry name" value="EF1G_C"/>
    <property type="match status" value="1"/>
</dbReference>
<accession>A0A7E4UMQ5</accession>
<feature type="domain" description="GST C-terminal" evidence="6">
    <location>
        <begin position="66"/>
        <end position="216"/>
    </location>
</feature>
<evidence type="ECO:0000259" key="6">
    <source>
        <dbReference type="PROSITE" id="PS50405"/>
    </source>
</evidence>
<dbReference type="PROSITE" id="PS50405">
    <property type="entry name" value="GST_CTER"/>
    <property type="match status" value="1"/>
</dbReference>
<dbReference type="SUPFAM" id="SSF47616">
    <property type="entry name" value="GST C-terminal domain-like"/>
    <property type="match status" value="1"/>
</dbReference>
<keyword evidence="1 3" id="KW-0251">Elongation factor</keyword>
<dbReference type="GO" id="GO:0005737">
    <property type="term" value="C:cytoplasm"/>
    <property type="evidence" value="ECO:0007669"/>
    <property type="project" value="TreeGrafter"/>
</dbReference>
<dbReference type="InterPro" id="IPR010987">
    <property type="entry name" value="Glutathione-S-Trfase_C-like"/>
</dbReference>